<gene>
    <name evidence="5" type="ORF">J2Z65_004840</name>
</gene>
<dbReference type="PRINTS" id="PR01071">
    <property type="entry name" value="ACOABIOTINCC"/>
</dbReference>
<dbReference type="InterPro" id="IPR050709">
    <property type="entry name" value="Biotin_Carboxyl_Carrier/Decarb"/>
</dbReference>
<proteinExistence type="predicted"/>
<dbReference type="PANTHER" id="PTHR45266">
    <property type="entry name" value="OXALOACETATE DECARBOXYLASE ALPHA CHAIN"/>
    <property type="match status" value="1"/>
</dbReference>
<protein>
    <recommendedName>
        <fullName evidence="1 3">Biotin carboxyl carrier protein of acetyl-CoA carboxylase</fullName>
    </recommendedName>
</protein>
<evidence type="ECO:0000313" key="6">
    <source>
        <dbReference type="Proteomes" id="UP001519344"/>
    </source>
</evidence>
<evidence type="ECO:0000256" key="2">
    <source>
        <dbReference type="ARBA" id="ARBA00023267"/>
    </source>
</evidence>
<keyword evidence="3" id="KW-0444">Lipid biosynthesis</keyword>
<dbReference type="CDD" id="cd06850">
    <property type="entry name" value="biotinyl_domain"/>
    <property type="match status" value="1"/>
</dbReference>
<dbReference type="PANTHER" id="PTHR45266:SF3">
    <property type="entry name" value="OXALOACETATE DECARBOXYLASE ALPHA CHAIN"/>
    <property type="match status" value="1"/>
</dbReference>
<dbReference type="SUPFAM" id="SSF51230">
    <property type="entry name" value="Single hybrid motif"/>
    <property type="match status" value="1"/>
</dbReference>
<dbReference type="Pfam" id="PF00364">
    <property type="entry name" value="Biotin_lipoyl"/>
    <property type="match status" value="1"/>
</dbReference>
<sequence>MLSFKEISELIRTVDASSIEELELENEGLRLMICKQNKTRAGATAQPDYRHVSPTILIDQPIRPTSQKQEPSVMQTGISVEAFSPAQPLLDAKAELKPILSPMVGTFYHAPSPDKPVFVKVGDQVKERTVVCILEAMKLMNEIEAECAGEIVQILVENGQLVEYGQPMFLVKLI</sequence>
<dbReference type="RefSeq" id="WP_167059292.1">
    <property type="nucleotide sequence ID" value="NZ_JAAOZR010000023.1"/>
</dbReference>
<dbReference type="InterPro" id="IPR001249">
    <property type="entry name" value="AcCoA_biotinCC"/>
</dbReference>
<comment type="function">
    <text evidence="3">This protein is a component of the acetyl coenzyme A carboxylase complex; first, biotin carboxylase catalyzes the carboxylation of the carrier protein and then the transcarboxylase transfers the carboxyl group to form malonyl-CoA.</text>
</comment>
<dbReference type="PROSITE" id="PS50968">
    <property type="entry name" value="BIOTINYL_LIPOYL"/>
    <property type="match status" value="1"/>
</dbReference>
<keyword evidence="3" id="KW-0443">Lipid metabolism</keyword>
<comment type="caution">
    <text evidence="5">The sequence shown here is derived from an EMBL/GenBank/DDBJ whole genome shotgun (WGS) entry which is preliminary data.</text>
</comment>
<comment type="pathway">
    <text evidence="3">Lipid metabolism; fatty acid biosynthesis.</text>
</comment>
<evidence type="ECO:0000256" key="3">
    <source>
        <dbReference type="RuleBase" id="RU364072"/>
    </source>
</evidence>
<dbReference type="EMBL" id="JAGGKV010000015">
    <property type="protein sequence ID" value="MBP1965595.1"/>
    <property type="molecule type" value="Genomic_DNA"/>
</dbReference>
<evidence type="ECO:0000313" key="5">
    <source>
        <dbReference type="EMBL" id="MBP1965595.1"/>
    </source>
</evidence>
<dbReference type="InterPro" id="IPR000089">
    <property type="entry name" value="Biotin_lipoyl"/>
</dbReference>
<dbReference type="Proteomes" id="UP001519344">
    <property type="component" value="Unassembled WGS sequence"/>
</dbReference>
<accession>A0ABS4I457</accession>
<feature type="domain" description="Lipoyl-binding" evidence="4">
    <location>
        <begin position="96"/>
        <end position="172"/>
    </location>
</feature>
<evidence type="ECO:0000256" key="1">
    <source>
        <dbReference type="ARBA" id="ARBA00017562"/>
    </source>
</evidence>
<dbReference type="Gene3D" id="2.40.50.100">
    <property type="match status" value="1"/>
</dbReference>
<keyword evidence="3" id="KW-0275">Fatty acid biosynthesis</keyword>
<name>A0ABS4I457_9BACL</name>
<organism evidence="5 6">
    <name type="scientific">Paenibacillus aceris</name>
    <dbReference type="NCBI Taxonomy" id="869555"/>
    <lineage>
        <taxon>Bacteria</taxon>
        <taxon>Bacillati</taxon>
        <taxon>Bacillota</taxon>
        <taxon>Bacilli</taxon>
        <taxon>Bacillales</taxon>
        <taxon>Paenibacillaceae</taxon>
        <taxon>Paenibacillus</taxon>
    </lineage>
</organism>
<dbReference type="InterPro" id="IPR011053">
    <property type="entry name" value="Single_hybrid_motif"/>
</dbReference>
<evidence type="ECO:0000259" key="4">
    <source>
        <dbReference type="PROSITE" id="PS50968"/>
    </source>
</evidence>
<reference evidence="5 6" key="1">
    <citation type="submission" date="2021-03" db="EMBL/GenBank/DDBJ databases">
        <title>Genomic Encyclopedia of Type Strains, Phase IV (KMG-IV): sequencing the most valuable type-strain genomes for metagenomic binning, comparative biology and taxonomic classification.</title>
        <authorList>
            <person name="Goeker M."/>
        </authorList>
    </citation>
    <scope>NUCLEOTIDE SEQUENCE [LARGE SCALE GENOMIC DNA]</scope>
    <source>
        <strain evidence="5 6">DSM 24950</strain>
    </source>
</reference>
<keyword evidence="2 3" id="KW-0092">Biotin</keyword>
<keyword evidence="3" id="KW-0276">Fatty acid metabolism</keyword>
<dbReference type="NCBIfam" id="TIGR00531">
    <property type="entry name" value="BCCP"/>
    <property type="match status" value="1"/>
</dbReference>
<keyword evidence="6" id="KW-1185">Reference proteome</keyword>